<protein>
    <submittedName>
        <fullName evidence="1">Uncharacterized protein</fullName>
    </submittedName>
</protein>
<sequence>MRDFPSCFGESGVQIADSSPGQSGNCTGNAVTCVYQTRLGDSPGDGRGSECRMTVVWSKTVLGQVGLSIVITDSDGIEEASGRTRNKRQLSLLDIKVGPPWLGVFSNSSSDSHSHSDSVTVKSKWKWKRKGSKSLHLSWRGTHHTPAPQLHVFWDLSAAKFGPGPGPEPSEGFYVAIICDLKMVLLLGDLADEAYRITGASNPSPMYGAICMAKKQHIYGNKVYTAQVCFCNGGRCHDIAIECDAARSGSKEPCLEIRVDRRRVMQVKRLTWKFRGNQTIVVDGTPIEVLWDVHSWFFGAGGSSAPANAAVFMFHTAADTVDMPETHLGFSLLLYAWKVQ</sequence>
<dbReference type="PANTHER" id="PTHR31972">
    <property type="entry name" value="EXPRESSED PROTEIN"/>
    <property type="match status" value="1"/>
</dbReference>
<proteinExistence type="predicted"/>
<dbReference type="Pfam" id="PF05910">
    <property type="entry name" value="DUF868"/>
    <property type="match status" value="1"/>
</dbReference>
<keyword evidence="2" id="KW-1185">Reference proteome</keyword>
<dbReference type="AlphaFoldDB" id="A0A9Q0CDC9"/>
<accession>A0A9Q0CDC9</accession>
<name>A0A9Q0CDC9_9POAL</name>
<reference evidence="1" key="1">
    <citation type="journal article" date="2022" name="Cell">
        <title>Repeat-based holocentromeres influence genome architecture and karyotype evolution.</title>
        <authorList>
            <person name="Hofstatter P.G."/>
            <person name="Thangavel G."/>
            <person name="Lux T."/>
            <person name="Neumann P."/>
            <person name="Vondrak T."/>
            <person name="Novak P."/>
            <person name="Zhang M."/>
            <person name="Costa L."/>
            <person name="Castellani M."/>
            <person name="Scott A."/>
            <person name="Toegelov H."/>
            <person name="Fuchs J."/>
            <person name="Mata-Sucre Y."/>
            <person name="Dias Y."/>
            <person name="Vanzela A.L.L."/>
            <person name="Huettel B."/>
            <person name="Almeida C.C.S."/>
            <person name="Simkova H."/>
            <person name="Souza G."/>
            <person name="Pedrosa-Harand A."/>
            <person name="Macas J."/>
            <person name="Mayer K.F.X."/>
            <person name="Houben A."/>
            <person name="Marques A."/>
        </authorList>
    </citation>
    <scope>NUCLEOTIDE SEQUENCE</scope>
    <source>
        <strain evidence="1">RhyBre1mFocal</strain>
    </source>
</reference>
<dbReference type="Proteomes" id="UP001151287">
    <property type="component" value="Unassembled WGS sequence"/>
</dbReference>
<comment type="caution">
    <text evidence="1">The sequence shown here is derived from an EMBL/GenBank/DDBJ whole genome shotgun (WGS) entry which is preliminary data.</text>
</comment>
<organism evidence="1 2">
    <name type="scientific">Rhynchospora breviuscula</name>
    <dbReference type="NCBI Taxonomy" id="2022672"/>
    <lineage>
        <taxon>Eukaryota</taxon>
        <taxon>Viridiplantae</taxon>
        <taxon>Streptophyta</taxon>
        <taxon>Embryophyta</taxon>
        <taxon>Tracheophyta</taxon>
        <taxon>Spermatophyta</taxon>
        <taxon>Magnoliopsida</taxon>
        <taxon>Liliopsida</taxon>
        <taxon>Poales</taxon>
        <taxon>Cyperaceae</taxon>
        <taxon>Cyperoideae</taxon>
        <taxon>Rhynchosporeae</taxon>
        <taxon>Rhynchospora</taxon>
    </lineage>
</organism>
<gene>
    <name evidence="1" type="ORF">LUZ63_016001</name>
</gene>
<dbReference type="InterPro" id="IPR008586">
    <property type="entry name" value="DUF868_pln"/>
</dbReference>
<dbReference type="EMBL" id="JAMQYH010000004">
    <property type="protein sequence ID" value="KAJ1691846.1"/>
    <property type="molecule type" value="Genomic_DNA"/>
</dbReference>
<evidence type="ECO:0000313" key="1">
    <source>
        <dbReference type="EMBL" id="KAJ1691846.1"/>
    </source>
</evidence>
<dbReference type="OrthoDB" id="1896898at2759"/>
<dbReference type="PANTHER" id="PTHR31972:SF74">
    <property type="entry name" value="EXPRESSED PROTEIN"/>
    <property type="match status" value="1"/>
</dbReference>
<evidence type="ECO:0000313" key="2">
    <source>
        <dbReference type="Proteomes" id="UP001151287"/>
    </source>
</evidence>